<name>A0A2G2YU32_CAPAN</name>
<feature type="compositionally biased region" description="Low complexity" evidence="1">
    <location>
        <begin position="17"/>
        <end position="28"/>
    </location>
</feature>
<dbReference type="Proteomes" id="UP000222542">
    <property type="component" value="Unassembled WGS sequence"/>
</dbReference>
<evidence type="ECO:0000313" key="2">
    <source>
        <dbReference type="EMBL" id="PHT73256.1"/>
    </source>
</evidence>
<evidence type="ECO:0000256" key="1">
    <source>
        <dbReference type="SAM" id="MobiDB-lite"/>
    </source>
</evidence>
<protein>
    <submittedName>
        <fullName evidence="2">Uncharacterized protein</fullName>
    </submittedName>
</protein>
<proteinExistence type="predicted"/>
<keyword evidence="3" id="KW-1185">Reference proteome</keyword>
<dbReference type="AlphaFoldDB" id="A0A2G2YU32"/>
<dbReference type="EMBL" id="AYRZ02000009">
    <property type="protein sequence ID" value="PHT73256.1"/>
    <property type="molecule type" value="Genomic_DNA"/>
</dbReference>
<comment type="caution">
    <text evidence="2">The sequence shown here is derived from an EMBL/GenBank/DDBJ whole genome shotgun (WGS) entry which is preliminary data.</text>
</comment>
<gene>
    <name evidence="2" type="ORF">T459_24041</name>
</gene>
<evidence type="ECO:0000313" key="3">
    <source>
        <dbReference type="Proteomes" id="UP000222542"/>
    </source>
</evidence>
<dbReference type="Gramene" id="PHT73256">
    <property type="protein sequence ID" value="PHT73256"/>
    <property type="gene ID" value="T459_24041"/>
</dbReference>
<organism evidence="2 3">
    <name type="scientific">Capsicum annuum</name>
    <name type="common">Capsicum pepper</name>
    <dbReference type="NCBI Taxonomy" id="4072"/>
    <lineage>
        <taxon>Eukaryota</taxon>
        <taxon>Viridiplantae</taxon>
        <taxon>Streptophyta</taxon>
        <taxon>Embryophyta</taxon>
        <taxon>Tracheophyta</taxon>
        <taxon>Spermatophyta</taxon>
        <taxon>Magnoliopsida</taxon>
        <taxon>eudicotyledons</taxon>
        <taxon>Gunneridae</taxon>
        <taxon>Pentapetalae</taxon>
        <taxon>asterids</taxon>
        <taxon>lamiids</taxon>
        <taxon>Solanales</taxon>
        <taxon>Solanaceae</taxon>
        <taxon>Solanoideae</taxon>
        <taxon>Capsiceae</taxon>
        <taxon>Capsicum</taxon>
    </lineage>
</organism>
<reference evidence="2 3" key="2">
    <citation type="journal article" date="2017" name="Genome Biol.">
        <title>New reference genome sequences of hot pepper reveal the massive evolution of plant disease-resistance genes by retroduplication.</title>
        <authorList>
            <person name="Kim S."/>
            <person name="Park J."/>
            <person name="Yeom S.I."/>
            <person name="Kim Y.M."/>
            <person name="Seo E."/>
            <person name="Kim K.T."/>
            <person name="Kim M.S."/>
            <person name="Lee J.M."/>
            <person name="Cheong K."/>
            <person name="Shin H.S."/>
            <person name="Kim S.B."/>
            <person name="Han K."/>
            <person name="Lee J."/>
            <person name="Park M."/>
            <person name="Lee H.A."/>
            <person name="Lee H.Y."/>
            <person name="Lee Y."/>
            <person name="Oh S."/>
            <person name="Lee J.H."/>
            <person name="Choi E."/>
            <person name="Choi E."/>
            <person name="Lee S.E."/>
            <person name="Jeon J."/>
            <person name="Kim H."/>
            <person name="Choi G."/>
            <person name="Song H."/>
            <person name="Lee J."/>
            <person name="Lee S.C."/>
            <person name="Kwon J.K."/>
            <person name="Lee H.Y."/>
            <person name="Koo N."/>
            <person name="Hong Y."/>
            <person name="Kim R.W."/>
            <person name="Kang W.H."/>
            <person name="Huh J.H."/>
            <person name="Kang B.C."/>
            <person name="Yang T.J."/>
            <person name="Lee Y.H."/>
            <person name="Bennetzen J.L."/>
            <person name="Choi D."/>
        </authorList>
    </citation>
    <scope>NUCLEOTIDE SEQUENCE [LARGE SCALE GENOMIC DNA]</scope>
    <source>
        <strain evidence="3">cv. CM334</strain>
    </source>
</reference>
<accession>A0A2G2YU32</accession>
<sequence length="219" mass="24426">MPLDQTQTFDSERVDAPKTTPSSSSKSAHQATFDEKWKEIKSFLQSYVSLSICADVGTSVLNALVEEVVNQESEDIGTAKLNAPVEAVIPPDFSDAVVAAHQAAKIPAKRTRTKSKVFTSPYLIEYVSSSKSLEDETADLKHKFAFEGFVLSEDMPSGIIEEYKEWVDEGLLKFHAKKKMNDDHYKAKASSLGVHEINFVVGYARSKNWFYMMLQITSS</sequence>
<feature type="region of interest" description="Disordered" evidence="1">
    <location>
        <begin position="1"/>
        <end position="30"/>
    </location>
</feature>
<reference evidence="2 3" key="1">
    <citation type="journal article" date="2014" name="Nat. Genet.">
        <title>Genome sequence of the hot pepper provides insights into the evolution of pungency in Capsicum species.</title>
        <authorList>
            <person name="Kim S."/>
            <person name="Park M."/>
            <person name="Yeom S.I."/>
            <person name="Kim Y.M."/>
            <person name="Lee J.M."/>
            <person name="Lee H.A."/>
            <person name="Seo E."/>
            <person name="Choi J."/>
            <person name="Cheong K."/>
            <person name="Kim K.T."/>
            <person name="Jung K."/>
            <person name="Lee G.W."/>
            <person name="Oh S.K."/>
            <person name="Bae C."/>
            <person name="Kim S.B."/>
            <person name="Lee H.Y."/>
            <person name="Kim S.Y."/>
            <person name="Kim M.S."/>
            <person name="Kang B.C."/>
            <person name="Jo Y.D."/>
            <person name="Yang H.B."/>
            <person name="Jeong H.J."/>
            <person name="Kang W.H."/>
            <person name="Kwon J.K."/>
            <person name="Shin C."/>
            <person name="Lim J.Y."/>
            <person name="Park J.H."/>
            <person name="Huh J.H."/>
            <person name="Kim J.S."/>
            <person name="Kim B.D."/>
            <person name="Cohen O."/>
            <person name="Paran I."/>
            <person name="Suh M.C."/>
            <person name="Lee S.B."/>
            <person name="Kim Y.K."/>
            <person name="Shin Y."/>
            <person name="Noh S.J."/>
            <person name="Park J."/>
            <person name="Seo Y.S."/>
            <person name="Kwon S.Y."/>
            <person name="Kim H.A."/>
            <person name="Park J.M."/>
            <person name="Kim H.J."/>
            <person name="Choi S.B."/>
            <person name="Bosland P.W."/>
            <person name="Reeves G."/>
            <person name="Jo S.H."/>
            <person name="Lee B.W."/>
            <person name="Cho H.T."/>
            <person name="Choi H.S."/>
            <person name="Lee M.S."/>
            <person name="Yu Y."/>
            <person name="Do Choi Y."/>
            <person name="Park B.S."/>
            <person name="van Deynze A."/>
            <person name="Ashrafi H."/>
            <person name="Hill T."/>
            <person name="Kim W.T."/>
            <person name="Pai H.S."/>
            <person name="Ahn H.K."/>
            <person name="Yeam I."/>
            <person name="Giovannoni J.J."/>
            <person name="Rose J.K."/>
            <person name="Sorensen I."/>
            <person name="Lee S.J."/>
            <person name="Kim R.W."/>
            <person name="Choi I.Y."/>
            <person name="Choi B.S."/>
            <person name="Lim J.S."/>
            <person name="Lee Y.H."/>
            <person name="Choi D."/>
        </authorList>
    </citation>
    <scope>NUCLEOTIDE SEQUENCE [LARGE SCALE GENOMIC DNA]</scope>
    <source>
        <strain evidence="3">cv. CM334</strain>
    </source>
</reference>